<gene>
    <name evidence="1" type="ORF">UFOPK2171_00861</name>
</gene>
<proteinExistence type="predicted"/>
<name>A0A6J6L0N0_9ZZZZ</name>
<dbReference type="AlphaFoldDB" id="A0A6J6L0N0"/>
<organism evidence="1">
    <name type="scientific">freshwater metagenome</name>
    <dbReference type="NCBI Taxonomy" id="449393"/>
    <lineage>
        <taxon>unclassified sequences</taxon>
        <taxon>metagenomes</taxon>
        <taxon>ecological metagenomes</taxon>
    </lineage>
</organism>
<dbReference type="EMBL" id="CAEZWD010000130">
    <property type="protein sequence ID" value="CAB4655242.1"/>
    <property type="molecule type" value="Genomic_DNA"/>
</dbReference>
<evidence type="ECO:0000313" key="1">
    <source>
        <dbReference type="EMBL" id="CAB4655242.1"/>
    </source>
</evidence>
<accession>A0A6J6L0N0</accession>
<reference evidence="1" key="1">
    <citation type="submission" date="2020-05" db="EMBL/GenBank/DDBJ databases">
        <authorList>
            <person name="Chiriac C."/>
            <person name="Salcher M."/>
            <person name="Ghai R."/>
            <person name="Kavagutti S V."/>
        </authorList>
    </citation>
    <scope>NUCLEOTIDE SEQUENCE</scope>
</reference>
<protein>
    <submittedName>
        <fullName evidence="1">Unannotated protein</fullName>
    </submittedName>
</protein>
<sequence>MFIKSKQGTRVRKQDAGIQNIRALLSVRFGHELTPDFQIYPWEGSELPDMNDGIPAVDIAWSDTPYRRVANGLIS</sequence>